<dbReference type="AlphaFoldDB" id="A0A3B0UD09"/>
<sequence length="104" mass="11691">MACVGLAVNQNFTVERNDCIFANGRDASIMDGVVRKNLEMPVIQSQPEVENSCADWWDDLGISAAATQNISEVETIWRQMEERGIISPAQSIDFAKAWIKRFEI</sequence>
<name>A0A3B0UD09_9ZZZZ</name>
<gene>
    <name evidence="1" type="ORF">MNBD_ALPHA11-2413</name>
</gene>
<feature type="non-terminal residue" evidence="1">
    <location>
        <position position="104"/>
    </location>
</feature>
<accession>A0A3B0UD09</accession>
<dbReference type="EMBL" id="UOEQ01000531">
    <property type="protein sequence ID" value="VAW24442.1"/>
    <property type="molecule type" value="Genomic_DNA"/>
</dbReference>
<organism evidence="1">
    <name type="scientific">hydrothermal vent metagenome</name>
    <dbReference type="NCBI Taxonomy" id="652676"/>
    <lineage>
        <taxon>unclassified sequences</taxon>
        <taxon>metagenomes</taxon>
        <taxon>ecological metagenomes</taxon>
    </lineage>
</organism>
<evidence type="ECO:0000313" key="1">
    <source>
        <dbReference type="EMBL" id="VAW24442.1"/>
    </source>
</evidence>
<proteinExistence type="predicted"/>
<protein>
    <submittedName>
        <fullName evidence="1">Uncharacterized protein</fullName>
    </submittedName>
</protein>
<reference evidence="1" key="1">
    <citation type="submission" date="2018-06" db="EMBL/GenBank/DDBJ databases">
        <authorList>
            <person name="Zhirakovskaya E."/>
        </authorList>
    </citation>
    <scope>NUCLEOTIDE SEQUENCE</scope>
</reference>